<reference evidence="1" key="1">
    <citation type="submission" date="2022-04" db="EMBL/GenBank/DDBJ databases">
        <title>Chromosome-scale genome assembly of Holotrichia oblita Faldermann.</title>
        <authorList>
            <person name="Rongchong L."/>
        </authorList>
    </citation>
    <scope>NUCLEOTIDE SEQUENCE</scope>
    <source>
        <strain evidence="1">81SQS9</strain>
    </source>
</reference>
<name>A0ACB9TB51_HOLOL</name>
<proteinExistence type="predicted"/>
<organism evidence="1 2">
    <name type="scientific">Holotrichia oblita</name>
    <name type="common">Chafer beetle</name>
    <dbReference type="NCBI Taxonomy" id="644536"/>
    <lineage>
        <taxon>Eukaryota</taxon>
        <taxon>Metazoa</taxon>
        <taxon>Ecdysozoa</taxon>
        <taxon>Arthropoda</taxon>
        <taxon>Hexapoda</taxon>
        <taxon>Insecta</taxon>
        <taxon>Pterygota</taxon>
        <taxon>Neoptera</taxon>
        <taxon>Endopterygota</taxon>
        <taxon>Coleoptera</taxon>
        <taxon>Polyphaga</taxon>
        <taxon>Scarabaeiformia</taxon>
        <taxon>Scarabaeidae</taxon>
        <taxon>Melolonthinae</taxon>
        <taxon>Holotrichia</taxon>
    </lineage>
</organism>
<evidence type="ECO:0000313" key="1">
    <source>
        <dbReference type="EMBL" id="KAI4464021.1"/>
    </source>
</evidence>
<dbReference type="EMBL" id="CM043018">
    <property type="protein sequence ID" value="KAI4464021.1"/>
    <property type="molecule type" value="Genomic_DNA"/>
</dbReference>
<accession>A0ACB9TB51</accession>
<dbReference type="Proteomes" id="UP001056778">
    <property type="component" value="Chromosome 4"/>
</dbReference>
<sequence length="114" mass="13057">MHPPPLLPLPEITKIALKLICSRLQTIQNREEPSTFFFLLQEVDEDNLEETPPPTTSSRSELSVLNSKFEEFKKSRDLTLNKTIEHVDQVDYNRNPVPLTTSRSTGRLPSRPSL</sequence>
<evidence type="ECO:0000313" key="2">
    <source>
        <dbReference type="Proteomes" id="UP001056778"/>
    </source>
</evidence>
<keyword evidence="2" id="KW-1185">Reference proteome</keyword>
<comment type="caution">
    <text evidence="1">The sequence shown here is derived from an EMBL/GenBank/DDBJ whole genome shotgun (WGS) entry which is preliminary data.</text>
</comment>
<protein>
    <submittedName>
        <fullName evidence="1">Uncharacterized protein</fullName>
    </submittedName>
</protein>
<gene>
    <name evidence="1" type="ORF">MML48_4g00020545</name>
</gene>